<proteinExistence type="predicted"/>
<organism evidence="1 2">
    <name type="scientific">Natrinema ejinorense</name>
    <dbReference type="NCBI Taxonomy" id="373386"/>
    <lineage>
        <taxon>Archaea</taxon>
        <taxon>Methanobacteriati</taxon>
        <taxon>Methanobacteriota</taxon>
        <taxon>Stenosarchaea group</taxon>
        <taxon>Halobacteria</taxon>
        <taxon>Halobacteriales</taxon>
        <taxon>Natrialbaceae</taxon>
        <taxon>Natrinema</taxon>
    </lineage>
</organism>
<gene>
    <name evidence="1" type="ORF">CP557_21905</name>
</gene>
<sequence length="262" mass="29167">MHSRRDVLAGLGAVAVGGLSATTATAQTDGSYPHADAKPAGATIEFDEAWLESYQPLLRTDLLEVTPTSLYGFRARSEGEATDVAVFFAHYPTQRGVTNRDSHYLDREPFYVFVDSETGEIDSVAYSAYHWLANVEQRPPTYSSETGEHPTALVVTNWHHYVLDSSYWVFDDSRRDFLEIRDLQSVHSPHLEDGSTAWLDNGWADTLRVGAVLDPWIMQDAPDWWQDDIGRFSVEALARRAYLAASRTPGINIAGAGQTDLQ</sequence>
<dbReference type="OrthoDB" id="202444at2157"/>
<protein>
    <submittedName>
        <fullName evidence="1">Uncharacterized protein</fullName>
    </submittedName>
</protein>
<dbReference type="RefSeq" id="WP_143825118.1">
    <property type="nucleotide sequence ID" value="NZ_NXNI01000003.1"/>
</dbReference>
<dbReference type="PROSITE" id="PS51318">
    <property type="entry name" value="TAT"/>
    <property type="match status" value="1"/>
</dbReference>
<reference evidence="1 2" key="1">
    <citation type="submission" date="2017-09" db="EMBL/GenBank/DDBJ databases">
        <title>Genome sequences of Natrinema ejinorence JCM 13890T.</title>
        <authorList>
            <person name="Roh S.W."/>
            <person name="Kim Y.B."/>
            <person name="Kim J.Y."/>
        </authorList>
    </citation>
    <scope>NUCLEOTIDE SEQUENCE [LARGE SCALE GENOMIC DNA]</scope>
    <source>
        <strain evidence="1 2">JCM 13890</strain>
    </source>
</reference>
<keyword evidence="2" id="KW-1185">Reference proteome</keyword>
<dbReference type="InterPro" id="IPR006311">
    <property type="entry name" value="TAT_signal"/>
</dbReference>
<accession>A0A2A5QPB2</accession>
<comment type="caution">
    <text evidence="1">The sequence shown here is derived from an EMBL/GenBank/DDBJ whole genome shotgun (WGS) entry which is preliminary data.</text>
</comment>
<dbReference type="AlphaFoldDB" id="A0A2A5QPB2"/>
<dbReference type="Proteomes" id="UP000219689">
    <property type="component" value="Unassembled WGS sequence"/>
</dbReference>
<dbReference type="EMBL" id="NXNI01000003">
    <property type="protein sequence ID" value="PCR88686.1"/>
    <property type="molecule type" value="Genomic_DNA"/>
</dbReference>
<evidence type="ECO:0000313" key="2">
    <source>
        <dbReference type="Proteomes" id="UP000219689"/>
    </source>
</evidence>
<evidence type="ECO:0000313" key="1">
    <source>
        <dbReference type="EMBL" id="PCR88686.1"/>
    </source>
</evidence>
<name>A0A2A5QPB2_9EURY</name>